<dbReference type="GO" id="GO:0003677">
    <property type="term" value="F:DNA binding"/>
    <property type="evidence" value="ECO:0007669"/>
    <property type="project" value="InterPro"/>
</dbReference>
<dbReference type="CDD" id="cd00093">
    <property type="entry name" value="HTH_XRE"/>
    <property type="match status" value="1"/>
</dbReference>
<dbReference type="RefSeq" id="WP_005938330.1">
    <property type="nucleotide sequence ID" value="NZ_JADMPG010000050.1"/>
</dbReference>
<sequence length="66" mass="7497">MKINRIKSVLVEKDKSQTWLAEKLGKSFCTVNGYCTNRNQPSLETLKQIADILSVSIKDLIVDNQE</sequence>
<dbReference type="AlphaFoldDB" id="A0A412VWA2"/>
<dbReference type="Proteomes" id="UP000283429">
    <property type="component" value="Unassembled WGS sequence"/>
</dbReference>
<dbReference type="InterPro" id="IPR010982">
    <property type="entry name" value="Lambda_DNA-bd_dom_sf"/>
</dbReference>
<dbReference type="Gene3D" id="1.10.260.40">
    <property type="entry name" value="lambda repressor-like DNA-binding domains"/>
    <property type="match status" value="1"/>
</dbReference>
<proteinExistence type="predicted"/>
<dbReference type="Pfam" id="PF01381">
    <property type="entry name" value="HTH_3"/>
    <property type="match status" value="1"/>
</dbReference>
<reference evidence="5 6" key="1">
    <citation type="submission" date="2018-08" db="EMBL/GenBank/DDBJ databases">
        <title>A genome reference for cultivated species of the human gut microbiota.</title>
        <authorList>
            <person name="Zou Y."/>
            <person name="Xue W."/>
            <person name="Luo G."/>
        </authorList>
    </citation>
    <scope>NUCLEOTIDE SEQUENCE [LARGE SCALE GENOMIC DNA]</scope>
    <source>
        <strain evidence="3 6">AF14-8</strain>
        <strain evidence="4 5">AM30-40</strain>
    </source>
</reference>
<evidence type="ECO:0000313" key="5">
    <source>
        <dbReference type="Proteomes" id="UP000283429"/>
    </source>
</evidence>
<dbReference type="Proteomes" id="UP001201179">
    <property type="component" value="Unassembled WGS sequence"/>
</dbReference>
<evidence type="ECO:0000313" key="6">
    <source>
        <dbReference type="Proteomes" id="UP000285379"/>
    </source>
</evidence>
<protein>
    <submittedName>
        <fullName evidence="2">Helix-turn-helix transcriptional regulator</fullName>
    </submittedName>
    <submittedName>
        <fullName evidence="3">XRE family transcriptional regulator</fullName>
    </submittedName>
</protein>
<dbReference type="SMART" id="SM00530">
    <property type="entry name" value="HTH_XRE"/>
    <property type="match status" value="1"/>
</dbReference>
<evidence type="ECO:0000313" key="4">
    <source>
        <dbReference type="EMBL" id="RHD80556.1"/>
    </source>
</evidence>
<organism evidence="3 6">
    <name type="scientific">Phocaeicola vulgatus</name>
    <name type="common">Bacteroides vulgatus</name>
    <dbReference type="NCBI Taxonomy" id="821"/>
    <lineage>
        <taxon>Bacteria</taxon>
        <taxon>Pseudomonadati</taxon>
        <taxon>Bacteroidota</taxon>
        <taxon>Bacteroidia</taxon>
        <taxon>Bacteroidales</taxon>
        <taxon>Bacteroidaceae</taxon>
        <taxon>Phocaeicola</taxon>
    </lineage>
</organism>
<dbReference type="InterPro" id="IPR001387">
    <property type="entry name" value="Cro/C1-type_HTH"/>
</dbReference>
<reference evidence="2" key="2">
    <citation type="submission" date="2022-01" db="EMBL/GenBank/DDBJ databases">
        <authorList>
            <person name="Mingchao X."/>
        </authorList>
    </citation>
    <scope>NUCLEOTIDE SEQUENCE</scope>
    <source>
        <strain evidence="2">Bv4372</strain>
    </source>
</reference>
<dbReference type="EMBL" id="QRYT01000001">
    <property type="protein sequence ID" value="RGV13955.1"/>
    <property type="molecule type" value="Genomic_DNA"/>
</dbReference>
<dbReference type="EMBL" id="JAKKWZ010000038">
    <property type="protein sequence ID" value="MCG0341567.1"/>
    <property type="molecule type" value="Genomic_DNA"/>
</dbReference>
<name>A0A412VWA2_PHOVU</name>
<evidence type="ECO:0000259" key="1">
    <source>
        <dbReference type="PROSITE" id="PS50943"/>
    </source>
</evidence>
<comment type="caution">
    <text evidence="3">The sequence shown here is derived from an EMBL/GenBank/DDBJ whole genome shotgun (WGS) entry which is preliminary data.</text>
</comment>
<dbReference type="GeneID" id="60062823"/>
<gene>
    <name evidence="4" type="ORF">DW783_09355</name>
    <name evidence="3" type="ORF">DWW27_00930</name>
    <name evidence="2" type="ORF">L4X52_16525</name>
</gene>
<dbReference type="EMBL" id="QSJM01000024">
    <property type="protein sequence ID" value="RHD80556.1"/>
    <property type="molecule type" value="Genomic_DNA"/>
</dbReference>
<evidence type="ECO:0000313" key="2">
    <source>
        <dbReference type="EMBL" id="MCG0341567.1"/>
    </source>
</evidence>
<feature type="domain" description="HTH cro/C1-type" evidence="1">
    <location>
        <begin position="6"/>
        <end position="60"/>
    </location>
</feature>
<dbReference type="SUPFAM" id="SSF47413">
    <property type="entry name" value="lambda repressor-like DNA-binding domains"/>
    <property type="match status" value="1"/>
</dbReference>
<evidence type="ECO:0000313" key="3">
    <source>
        <dbReference type="EMBL" id="RGV13955.1"/>
    </source>
</evidence>
<dbReference type="Proteomes" id="UP000285379">
    <property type="component" value="Unassembled WGS sequence"/>
</dbReference>
<accession>A0A412VWA2</accession>
<dbReference type="PROSITE" id="PS50943">
    <property type="entry name" value="HTH_CROC1"/>
    <property type="match status" value="1"/>
</dbReference>